<accession>A0A5C6BBP0</accession>
<keyword evidence="2" id="KW-1185">Reference proteome</keyword>
<gene>
    <name evidence="1" type="ORF">CA54_41200</name>
</gene>
<reference evidence="1 2" key="1">
    <citation type="submission" date="2019-02" db="EMBL/GenBank/DDBJ databases">
        <title>Deep-cultivation of Planctomycetes and their phenomic and genomic characterization uncovers novel biology.</title>
        <authorList>
            <person name="Wiegand S."/>
            <person name="Jogler M."/>
            <person name="Boedeker C."/>
            <person name="Pinto D."/>
            <person name="Vollmers J."/>
            <person name="Rivas-Marin E."/>
            <person name="Kohn T."/>
            <person name="Peeters S.H."/>
            <person name="Heuer A."/>
            <person name="Rast P."/>
            <person name="Oberbeckmann S."/>
            <person name="Bunk B."/>
            <person name="Jeske O."/>
            <person name="Meyerdierks A."/>
            <person name="Storesund J.E."/>
            <person name="Kallscheuer N."/>
            <person name="Luecker S."/>
            <person name="Lage O.M."/>
            <person name="Pohl T."/>
            <person name="Merkel B.J."/>
            <person name="Hornburger P."/>
            <person name="Mueller R.-W."/>
            <person name="Bruemmer F."/>
            <person name="Labrenz M."/>
            <person name="Spormann A.M."/>
            <person name="Op Den Camp H."/>
            <person name="Overmann J."/>
            <person name="Amann R."/>
            <person name="Jetten M.S.M."/>
            <person name="Mascher T."/>
            <person name="Medema M.H."/>
            <person name="Devos D.P."/>
            <person name="Kaster A.-K."/>
            <person name="Ovreas L."/>
            <person name="Rohde M."/>
            <person name="Galperin M.Y."/>
            <person name="Jogler C."/>
        </authorList>
    </citation>
    <scope>NUCLEOTIDE SEQUENCE [LARGE SCALE GENOMIC DNA]</scope>
    <source>
        <strain evidence="1 2">CA54</strain>
    </source>
</reference>
<evidence type="ECO:0000313" key="2">
    <source>
        <dbReference type="Proteomes" id="UP000320735"/>
    </source>
</evidence>
<organism evidence="1 2">
    <name type="scientific">Symmachiella macrocystis</name>
    <dbReference type="NCBI Taxonomy" id="2527985"/>
    <lineage>
        <taxon>Bacteria</taxon>
        <taxon>Pseudomonadati</taxon>
        <taxon>Planctomycetota</taxon>
        <taxon>Planctomycetia</taxon>
        <taxon>Planctomycetales</taxon>
        <taxon>Planctomycetaceae</taxon>
        <taxon>Symmachiella</taxon>
    </lineage>
</organism>
<sequence>MSLDHPEQNTRPLTALEKKQELLAHHVRLVAKKMSHALFAFGSQGGLGKSRTIIKVLDEHGIEPILINSHVTPLALFGILYEHREDSLLFFDDTDSMFSSMVHLGLLRSALWGSPRIVTYNSSQLPEGLPSSFEFSSRVIFAANVIPKNDAFKAVLSRVDQFDLSATNGEVIEAMRSIAAKGFQGVTVEECEAVIDFIEEQSEDRQLSLRLLGPSLRKLKYARDEGIDWRPLVKSQLSNLGRKQVATKRLDNKTADIRVMKAAIRKHPESPSEQQLYWCNKTGKSRASFFRTKKRIEASVEA</sequence>
<name>A0A5C6BBP0_9PLAN</name>
<dbReference type="RefSeq" id="WP_146372660.1">
    <property type="nucleotide sequence ID" value="NZ_SJPP01000002.1"/>
</dbReference>
<dbReference type="EMBL" id="SJPP01000002">
    <property type="protein sequence ID" value="TWU08881.1"/>
    <property type="molecule type" value="Genomic_DNA"/>
</dbReference>
<proteinExistence type="predicted"/>
<protein>
    <submittedName>
        <fullName evidence="1">Uncharacterized protein</fullName>
    </submittedName>
</protein>
<comment type="caution">
    <text evidence="1">The sequence shown here is derived from an EMBL/GenBank/DDBJ whole genome shotgun (WGS) entry which is preliminary data.</text>
</comment>
<dbReference type="Proteomes" id="UP000320735">
    <property type="component" value="Unassembled WGS sequence"/>
</dbReference>
<evidence type="ECO:0000313" key="1">
    <source>
        <dbReference type="EMBL" id="TWU08881.1"/>
    </source>
</evidence>
<dbReference type="AlphaFoldDB" id="A0A5C6BBP0"/>
<dbReference type="OrthoDB" id="246010at2"/>